<accession>A0AAU8ADK9</accession>
<evidence type="ECO:0000259" key="8">
    <source>
        <dbReference type="PROSITE" id="PS50928"/>
    </source>
</evidence>
<proteinExistence type="inferred from homology"/>
<evidence type="ECO:0000256" key="7">
    <source>
        <dbReference type="RuleBase" id="RU363032"/>
    </source>
</evidence>
<feature type="domain" description="ABC transmembrane type-1" evidence="8">
    <location>
        <begin position="326"/>
        <end position="509"/>
    </location>
</feature>
<dbReference type="PANTHER" id="PTHR30151">
    <property type="entry name" value="ALKANE SULFONATE ABC TRANSPORTER-RELATED, MEMBRANE SUBUNIT"/>
    <property type="match status" value="1"/>
</dbReference>
<comment type="subcellular location">
    <subcellularLocation>
        <location evidence="1 7">Cell membrane</location>
        <topology evidence="1 7">Multi-pass membrane protein</topology>
    </subcellularLocation>
</comment>
<dbReference type="GO" id="GO:0005886">
    <property type="term" value="C:plasma membrane"/>
    <property type="evidence" value="ECO:0007669"/>
    <property type="project" value="UniProtKB-SubCell"/>
</dbReference>
<evidence type="ECO:0000256" key="4">
    <source>
        <dbReference type="ARBA" id="ARBA00022692"/>
    </source>
</evidence>
<dbReference type="InterPro" id="IPR000515">
    <property type="entry name" value="MetI-like"/>
</dbReference>
<protein>
    <submittedName>
        <fullName evidence="9">ABC transporter permease subunit</fullName>
    </submittedName>
</protein>
<gene>
    <name evidence="9" type="ORF">PVT71_09030</name>
</gene>
<keyword evidence="5 7" id="KW-1133">Transmembrane helix</keyword>
<organism evidence="9">
    <name type="scientific">Alloyangia sp. H15</name>
    <dbReference type="NCBI Taxonomy" id="3029062"/>
    <lineage>
        <taxon>Bacteria</taxon>
        <taxon>Pseudomonadati</taxon>
        <taxon>Pseudomonadota</taxon>
        <taxon>Alphaproteobacteria</taxon>
        <taxon>Rhodobacterales</taxon>
        <taxon>Roseobacteraceae</taxon>
        <taxon>Alloyangia</taxon>
    </lineage>
</organism>
<evidence type="ECO:0000256" key="1">
    <source>
        <dbReference type="ARBA" id="ARBA00004651"/>
    </source>
</evidence>
<dbReference type="PROSITE" id="PS50928">
    <property type="entry name" value="ABC_TM1"/>
    <property type="match status" value="2"/>
</dbReference>
<dbReference type="SUPFAM" id="SSF161098">
    <property type="entry name" value="MetI-like"/>
    <property type="match status" value="2"/>
</dbReference>
<dbReference type="InterPro" id="IPR035906">
    <property type="entry name" value="MetI-like_sf"/>
</dbReference>
<keyword evidence="3" id="KW-1003">Cell membrane</keyword>
<dbReference type="Gene3D" id="1.10.3720.10">
    <property type="entry name" value="MetI-like"/>
    <property type="match status" value="2"/>
</dbReference>
<feature type="transmembrane region" description="Helical" evidence="7">
    <location>
        <begin position="487"/>
        <end position="509"/>
    </location>
</feature>
<keyword evidence="4 7" id="KW-0812">Transmembrane</keyword>
<dbReference type="RefSeq" id="WP_353471457.1">
    <property type="nucleotide sequence ID" value="NZ_CP123384.1"/>
</dbReference>
<feature type="transmembrane region" description="Helical" evidence="7">
    <location>
        <begin position="390"/>
        <end position="414"/>
    </location>
</feature>
<dbReference type="AlphaFoldDB" id="A0AAU8ADK9"/>
<name>A0AAU8ADK9_9RHOB</name>
<keyword evidence="6 7" id="KW-0472">Membrane</keyword>
<dbReference type="Pfam" id="PF00528">
    <property type="entry name" value="BPD_transp_1"/>
    <property type="match status" value="2"/>
</dbReference>
<evidence type="ECO:0000313" key="9">
    <source>
        <dbReference type="EMBL" id="XCC92629.1"/>
    </source>
</evidence>
<feature type="transmembrane region" description="Helical" evidence="7">
    <location>
        <begin position="330"/>
        <end position="350"/>
    </location>
</feature>
<feature type="transmembrane region" description="Helical" evidence="7">
    <location>
        <begin position="435"/>
        <end position="467"/>
    </location>
</feature>
<dbReference type="EMBL" id="CP123384">
    <property type="protein sequence ID" value="XCC92629.1"/>
    <property type="molecule type" value="Genomic_DNA"/>
</dbReference>
<dbReference type="PANTHER" id="PTHR30151:SF20">
    <property type="entry name" value="ABC TRANSPORTER PERMEASE PROTEIN HI_0355-RELATED"/>
    <property type="match status" value="1"/>
</dbReference>
<comment type="similarity">
    <text evidence="7">Belongs to the binding-protein-dependent transport system permease family.</text>
</comment>
<dbReference type="GO" id="GO:0055085">
    <property type="term" value="P:transmembrane transport"/>
    <property type="evidence" value="ECO:0007669"/>
    <property type="project" value="InterPro"/>
</dbReference>
<feature type="transmembrane region" description="Helical" evidence="7">
    <location>
        <begin position="95"/>
        <end position="116"/>
    </location>
</feature>
<feature type="transmembrane region" description="Helical" evidence="7">
    <location>
        <begin position="271"/>
        <end position="289"/>
    </location>
</feature>
<feature type="transmembrane region" description="Helical" evidence="7">
    <location>
        <begin position="362"/>
        <end position="384"/>
    </location>
</feature>
<evidence type="ECO:0000256" key="3">
    <source>
        <dbReference type="ARBA" id="ARBA00022475"/>
    </source>
</evidence>
<feature type="domain" description="ABC transmembrane type-1" evidence="8">
    <location>
        <begin position="57"/>
        <end position="241"/>
    </location>
</feature>
<evidence type="ECO:0000256" key="6">
    <source>
        <dbReference type="ARBA" id="ARBA00023136"/>
    </source>
</evidence>
<feature type="transmembrane region" description="Helical" evidence="7">
    <location>
        <begin position="122"/>
        <end position="141"/>
    </location>
</feature>
<reference evidence="9" key="1">
    <citation type="submission" date="2023-02" db="EMBL/GenBank/DDBJ databases">
        <title>Description and genomic characterization of Salipiger bruguierae sp. nov., isolated from the sediment of mangrove plant Bruguiera sexangula.</title>
        <authorList>
            <person name="Long M."/>
        </authorList>
    </citation>
    <scope>NUCLEOTIDE SEQUENCE</scope>
    <source>
        <strain evidence="9">H15</strain>
    </source>
</reference>
<evidence type="ECO:0000256" key="5">
    <source>
        <dbReference type="ARBA" id="ARBA00022989"/>
    </source>
</evidence>
<evidence type="ECO:0000256" key="2">
    <source>
        <dbReference type="ARBA" id="ARBA00022448"/>
    </source>
</evidence>
<sequence>MAPERLRHRAGLGTALILLLAWEVVGQLGLVAGGALPPPSDILLRLWQDRADYPRHIGATLFASVLGFLIGNAVAVAGGMAFALSPPLLRLFRGINIAAFALPPIAIAPILALTLSGMAPRITLAALGVYFVTMTSTVIGLSQADSRAEDVVRAYGGSRWTILRLVQFRGAVPAILAGLRVAAPNAVLGAILAEFGGGGRWGLGAYLLGSLGRGEPDRLWGIGLVATLIAGLSYAGFALLSRRLLGATRAVTLNTAVPTGRAETGSAARRIAMALATLLLPFALWWGLIRLSGAPAMIAKTPGDVLAYLFQSPGAAAAQAKLLVALGQTLPITFVGMAAGPAFAFLLAILSRLVPRFVEGFLPVALVTQTMPLVALTPLLVLILGRGTSLTLWVTISVTFFPAFVTLAQGIALVPRSAEELPRAYGASRWTEMRLVTIPASLPYLFAATRLTVPRALLGVMIAEWLATGRGLGNLLNQSRGYLDYGMIWSVAAVSLILSVTFYQLVVIAERRVLGRLGMSTSE</sequence>
<feature type="transmembrane region" description="Helical" evidence="7">
    <location>
        <begin position="57"/>
        <end position="83"/>
    </location>
</feature>
<dbReference type="CDD" id="cd06261">
    <property type="entry name" value="TM_PBP2"/>
    <property type="match status" value="2"/>
</dbReference>
<feature type="transmembrane region" description="Helical" evidence="7">
    <location>
        <begin position="219"/>
        <end position="240"/>
    </location>
</feature>
<keyword evidence="2 7" id="KW-0813">Transport</keyword>